<dbReference type="InterPro" id="IPR002347">
    <property type="entry name" value="SDR_fam"/>
</dbReference>
<keyword evidence="2" id="KW-0560">Oxidoreductase</keyword>
<keyword evidence="4" id="KW-1185">Reference proteome</keyword>
<evidence type="ECO:0000313" key="4">
    <source>
        <dbReference type="Proteomes" id="UP001565368"/>
    </source>
</evidence>
<dbReference type="RefSeq" id="XP_069212399.1">
    <property type="nucleotide sequence ID" value="XM_069348855.1"/>
</dbReference>
<evidence type="ECO:0000313" key="3">
    <source>
        <dbReference type="EMBL" id="KAL1412455.1"/>
    </source>
</evidence>
<dbReference type="EMBL" id="JBBXJM010000001">
    <property type="protein sequence ID" value="KAL1412455.1"/>
    <property type="molecule type" value="Genomic_DNA"/>
</dbReference>
<proteinExistence type="inferred from homology"/>
<gene>
    <name evidence="3" type="ORF">Q8F55_000200</name>
</gene>
<name>A0ABR3QCK8_9TREE</name>
<dbReference type="Pfam" id="PF13561">
    <property type="entry name" value="adh_short_C2"/>
    <property type="match status" value="1"/>
</dbReference>
<dbReference type="SUPFAM" id="SSF51735">
    <property type="entry name" value="NAD(P)-binding Rossmann-fold domains"/>
    <property type="match status" value="1"/>
</dbReference>
<accession>A0ABR3QCK8</accession>
<sequence length="107" mass="10721">MAERVLPTYGAYGASKAALAQLTRSAAAEFGGAGVRANAVAPGAVDTAMTGHTLRLPSVAAAIRAHTPLGRWAEVGEIAPLVAFLASDDAGFVTGQVWAVDGGFGIL</sequence>
<dbReference type="PRINTS" id="PR00081">
    <property type="entry name" value="GDHRDH"/>
</dbReference>
<dbReference type="PANTHER" id="PTHR24321:SF8">
    <property type="entry name" value="ESTRADIOL 17-BETA-DEHYDROGENASE 8-RELATED"/>
    <property type="match status" value="1"/>
</dbReference>
<organism evidence="3 4">
    <name type="scientific">Vanrija albida</name>
    <dbReference type="NCBI Taxonomy" id="181172"/>
    <lineage>
        <taxon>Eukaryota</taxon>
        <taxon>Fungi</taxon>
        <taxon>Dikarya</taxon>
        <taxon>Basidiomycota</taxon>
        <taxon>Agaricomycotina</taxon>
        <taxon>Tremellomycetes</taxon>
        <taxon>Trichosporonales</taxon>
        <taxon>Trichosporonaceae</taxon>
        <taxon>Vanrija</taxon>
    </lineage>
</organism>
<protein>
    <submittedName>
        <fullName evidence="3">Uncharacterized protein</fullName>
    </submittedName>
</protein>
<dbReference type="Gene3D" id="3.40.50.720">
    <property type="entry name" value="NAD(P)-binding Rossmann-like Domain"/>
    <property type="match status" value="1"/>
</dbReference>
<dbReference type="Proteomes" id="UP001565368">
    <property type="component" value="Unassembled WGS sequence"/>
</dbReference>
<dbReference type="InterPro" id="IPR036291">
    <property type="entry name" value="NAD(P)-bd_dom_sf"/>
</dbReference>
<comment type="caution">
    <text evidence="3">The sequence shown here is derived from an EMBL/GenBank/DDBJ whole genome shotgun (WGS) entry which is preliminary data.</text>
</comment>
<evidence type="ECO:0000256" key="2">
    <source>
        <dbReference type="ARBA" id="ARBA00023002"/>
    </source>
</evidence>
<comment type="similarity">
    <text evidence="1">Belongs to the short-chain dehydrogenases/reductases (SDR) family.</text>
</comment>
<dbReference type="GeneID" id="95981243"/>
<dbReference type="PANTHER" id="PTHR24321">
    <property type="entry name" value="DEHYDROGENASES, SHORT CHAIN"/>
    <property type="match status" value="1"/>
</dbReference>
<reference evidence="3 4" key="1">
    <citation type="submission" date="2023-08" db="EMBL/GenBank/DDBJ databases">
        <title>Annotated Genome Sequence of Vanrija albida AlHP1.</title>
        <authorList>
            <person name="Herzog R."/>
        </authorList>
    </citation>
    <scope>NUCLEOTIDE SEQUENCE [LARGE SCALE GENOMIC DNA]</scope>
    <source>
        <strain evidence="3 4">AlHP1</strain>
    </source>
</reference>
<evidence type="ECO:0000256" key="1">
    <source>
        <dbReference type="ARBA" id="ARBA00006484"/>
    </source>
</evidence>